<accession>A0A0P6W4A4</accession>
<sequence>MTAMSNRIRLLYQLVSPLHRTAGPAEVARRLEMLRGWAPGLEVDIASPSEGPPAVESAADIAMVFPALKDAALGWRDDGYDAVLIGCFSDPATEALQEISGLPVFGPGEAALLEAAAIGDRFSVLSSDPTPPGLRRRIRGMGLEPMFLSEVLVGGTVRDLVREPDRYLPAIVAQARTCRSEGADVLVLGCLAMSFAPGLPDRLGAAAGIPVINPVVAGLRAAEAQLAPRGETIRERAPVGVRPETPRGDITP</sequence>
<dbReference type="PANTHER" id="PTHR28047">
    <property type="entry name" value="PROTEIN DCG1"/>
    <property type="match status" value="1"/>
</dbReference>
<name>A0A0P6W4A4_9HYPH</name>
<evidence type="ECO:0000313" key="3">
    <source>
        <dbReference type="EMBL" id="KPL53270.1"/>
    </source>
</evidence>
<dbReference type="PANTHER" id="PTHR28047:SF5">
    <property type="entry name" value="PROTEIN DCG1"/>
    <property type="match status" value="1"/>
</dbReference>
<dbReference type="InterPro" id="IPR015942">
    <property type="entry name" value="Asp/Glu/hydantoin_racemase"/>
</dbReference>
<feature type="region of interest" description="Disordered" evidence="2">
    <location>
        <begin position="233"/>
        <end position="252"/>
    </location>
</feature>
<comment type="caution">
    <text evidence="3">The sequence shown here is derived from an EMBL/GenBank/DDBJ whole genome shotgun (WGS) entry which is preliminary data.</text>
</comment>
<dbReference type="EMBL" id="LJYW01000001">
    <property type="protein sequence ID" value="KPL53270.1"/>
    <property type="molecule type" value="Genomic_DNA"/>
</dbReference>
<dbReference type="AlphaFoldDB" id="A0A0P6W4A4"/>
<comment type="similarity">
    <text evidence="1">Belongs to the HyuE racemase family.</text>
</comment>
<dbReference type="InterPro" id="IPR052186">
    <property type="entry name" value="Hydantoin_racemase-like"/>
</dbReference>
<dbReference type="InterPro" id="IPR053714">
    <property type="entry name" value="Iso_Racemase_Enz_sf"/>
</dbReference>
<keyword evidence="4" id="KW-1185">Reference proteome</keyword>
<organism evidence="3 4">
    <name type="scientific">Prosthecodimorpha hirschii</name>
    <dbReference type="NCBI Taxonomy" id="665126"/>
    <lineage>
        <taxon>Bacteria</taxon>
        <taxon>Pseudomonadati</taxon>
        <taxon>Pseudomonadota</taxon>
        <taxon>Alphaproteobacteria</taxon>
        <taxon>Hyphomicrobiales</taxon>
        <taxon>Ancalomicrobiaceae</taxon>
        <taxon>Prosthecodimorpha</taxon>
    </lineage>
</organism>
<evidence type="ECO:0000256" key="2">
    <source>
        <dbReference type="SAM" id="MobiDB-lite"/>
    </source>
</evidence>
<dbReference type="Proteomes" id="UP000048984">
    <property type="component" value="Unassembled WGS sequence"/>
</dbReference>
<reference evidence="3 4" key="1">
    <citation type="submission" date="2015-09" db="EMBL/GenBank/DDBJ databases">
        <authorList>
            <person name="Jackson K.R."/>
            <person name="Lunt B.L."/>
            <person name="Fisher J.N.B."/>
            <person name="Gardner A.V."/>
            <person name="Bailey M.E."/>
            <person name="Deus L.M."/>
            <person name="Earl A.S."/>
            <person name="Gibby P.D."/>
            <person name="Hartmann K.A."/>
            <person name="Liu J.E."/>
            <person name="Manci A.M."/>
            <person name="Nielsen D.A."/>
            <person name="Solomon M.B."/>
            <person name="Breakwell D.P."/>
            <person name="Burnett S.H."/>
            <person name="Grose J.H."/>
        </authorList>
    </citation>
    <scope>NUCLEOTIDE SEQUENCE [LARGE SCALE GENOMIC DNA]</scope>
    <source>
        <strain evidence="3 4">16</strain>
    </source>
</reference>
<dbReference type="Gene3D" id="3.40.50.12500">
    <property type="match status" value="1"/>
</dbReference>
<proteinExistence type="inferred from homology"/>
<dbReference type="RefSeq" id="WP_054359435.1">
    <property type="nucleotide sequence ID" value="NZ_LJYW01000001.1"/>
</dbReference>
<protein>
    <submittedName>
        <fullName evidence="3">Hydantoin racemase</fullName>
    </submittedName>
</protein>
<evidence type="ECO:0000256" key="1">
    <source>
        <dbReference type="ARBA" id="ARBA00038414"/>
    </source>
</evidence>
<dbReference type="GO" id="GO:0047661">
    <property type="term" value="F:amino-acid racemase activity"/>
    <property type="evidence" value="ECO:0007669"/>
    <property type="project" value="InterPro"/>
</dbReference>
<evidence type="ECO:0000313" key="4">
    <source>
        <dbReference type="Proteomes" id="UP000048984"/>
    </source>
</evidence>
<dbReference type="STRING" id="665126.ABB55_14490"/>
<reference evidence="3 4" key="2">
    <citation type="submission" date="2015-10" db="EMBL/GenBank/DDBJ databases">
        <title>Draft Genome Sequence of Prosthecomicrobium hirschii ATCC 27832.</title>
        <authorList>
            <person name="Daniel J."/>
            <person name="Givan S.A."/>
            <person name="Brun Y.V."/>
            <person name="Brown P.J."/>
        </authorList>
    </citation>
    <scope>NUCLEOTIDE SEQUENCE [LARGE SCALE GENOMIC DNA]</scope>
    <source>
        <strain evidence="3 4">16</strain>
    </source>
</reference>
<dbReference type="Pfam" id="PF01177">
    <property type="entry name" value="Asp_Glu_race"/>
    <property type="match status" value="1"/>
</dbReference>
<gene>
    <name evidence="3" type="ORF">ABB55_14490</name>
</gene>